<dbReference type="OrthoDB" id="1476984at2759"/>
<feature type="compositionally biased region" description="Polar residues" evidence="2">
    <location>
        <begin position="1"/>
        <end position="17"/>
    </location>
</feature>
<reference evidence="3 4" key="1">
    <citation type="journal article" date="2010" name="Nature">
        <title>The Ectocarpus genome and the independent evolution of multicellularity in brown algae.</title>
        <authorList>
            <person name="Cock J.M."/>
            <person name="Sterck L."/>
            <person name="Rouze P."/>
            <person name="Scornet D."/>
            <person name="Allen A.E."/>
            <person name="Amoutzias G."/>
            <person name="Anthouard V."/>
            <person name="Artiguenave F."/>
            <person name="Aury J.M."/>
            <person name="Badger J.H."/>
            <person name="Beszteri B."/>
            <person name="Billiau K."/>
            <person name="Bonnet E."/>
            <person name="Bothwell J.H."/>
            <person name="Bowler C."/>
            <person name="Boyen C."/>
            <person name="Brownlee C."/>
            <person name="Carrano C.J."/>
            <person name="Charrier B."/>
            <person name="Cho G.Y."/>
            <person name="Coelho S.M."/>
            <person name="Collen J."/>
            <person name="Corre E."/>
            <person name="Da Silva C."/>
            <person name="Delage L."/>
            <person name="Delaroque N."/>
            <person name="Dittami S.M."/>
            <person name="Doulbeau S."/>
            <person name="Elias M."/>
            <person name="Farnham G."/>
            <person name="Gachon C.M."/>
            <person name="Gschloessl B."/>
            <person name="Heesch S."/>
            <person name="Jabbari K."/>
            <person name="Jubin C."/>
            <person name="Kawai H."/>
            <person name="Kimura K."/>
            <person name="Kloareg B."/>
            <person name="Kupper F.C."/>
            <person name="Lang D."/>
            <person name="Le Bail A."/>
            <person name="Leblanc C."/>
            <person name="Lerouge P."/>
            <person name="Lohr M."/>
            <person name="Lopez P.J."/>
            <person name="Martens C."/>
            <person name="Maumus F."/>
            <person name="Michel G."/>
            <person name="Miranda-Saavedra D."/>
            <person name="Morales J."/>
            <person name="Moreau H."/>
            <person name="Motomura T."/>
            <person name="Nagasato C."/>
            <person name="Napoli C.A."/>
            <person name="Nelson D.R."/>
            <person name="Nyvall-Collen P."/>
            <person name="Peters A.F."/>
            <person name="Pommier C."/>
            <person name="Potin P."/>
            <person name="Poulain J."/>
            <person name="Quesneville H."/>
            <person name="Read B."/>
            <person name="Rensing S.A."/>
            <person name="Ritter A."/>
            <person name="Rousvoal S."/>
            <person name="Samanta M."/>
            <person name="Samson G."/>
            <person name="Schroeder D.C."/>
            <person name="Segurens B."/>
            <person name="Strittmatter M."/>
            <person name="Tonon T."/>
            <person name="Tregear J.W."/>
            <person name="Valentin K."/>
            <person name="von Dassow P."/>
            <person name="Yamagishi T."/>
            <person name="Van de Peer Y."/>
            <person name="Wincker P."/>
        </authorList>
    </citation>
    <scope>NUCLEOTIDE SEQUENCE [LARGE SCALE GENOMIC DNA]</scope>
    <source>
        <strain evidence="4">Ec32 / CCAP1310/4</strain>
    </source>
</reference>
<feature type="binding site" evidence="1">
    <location>
        <position position="141"/>
    </location>
    <ligand>
        <name>Mg(2+)</name>
        <dbReference type="ChEBI" id="CHEBI:18420"/>
    </ligand>
</feature>
<evidence type="ECO:0000256" key="2">
    <source>
        <dbReference type="SAM" id="MobiDB-lite"/>
    </source>
</evidence>
<feature type="region of interest" description="Disordered" evidence="2">
    <location>
        <begin position="128"/>
        <end position="156"/>
    </location>
</feature>
<evidence type="ECO:0000313" key="4">
    <source>
        <dbReference type="Proteomes" id="UP000002630"/>
    </source>
</evidence>
<dbReference type="InterPro" id="IPR005493">
    <property type="entry name" value="RraA/RraA-like"/>
</dbReference>
<dbReference type="SUPFAM" id="SSF89562">
    <property type="entry name" value="RraA-like"/>
    <property type="match status" value="1"/>
</dbReference>
<organism evidence="3 4">
    <name type="scientific">Ectocarpus siliculosus</name>
    <name type="common">Brown alga</name>
    <name type="synonym">Conferva siliculosa</name>
    <dbReference type="NCBI Taxonomy" id="2880"/>
    <lineage>
        <taxon>Eukaryota</taxon>
        <taxon>Sar</taxon>
        <taxon>Stramenopiles</taxon>
        <taxon>Ochrophyta</taxon>
        <taxon>PX clade</taxon>
        <taxon>Phaeophyceae</taxon>
        <taxon>Ectocarpales</taxon>
        <taxon>Ectocarpaceae</taxon>
        <taxon>Ectocarpus</taxon>
    </lineage>
</organism>
<feature type="binding site" evidence="1">
    <location>
        <position position="140"/>
    </location>
    <ligand>
        <name>substrate</name>
    </ligand>
</feature>
<comment type="cofactor">
    <cofactor evidence="1">
        <name>Mg(2+)</name>
        <dbReference type="ChEBI" id="CHEBI:18420"/>
    </cofactor>
</comment>
<dbReference type="Pfam" id="PF03737">
    <property type="entry name" value="RraA-like"/>
    <property type="match status" value="1"/>
</dbReference>
<dbReference type="InParanoid" id="D7FZC9"/>
<feature type="compositionally biased region" description="Basic and acidic residues" evidence="2">
    <location>
        <begin position="132"/>
        <end position="141"/>
    </location>
</feature>
<dbReference type="GO" id="GO:0046872">
    <property type="term" value="F:metal ion binding"/>
    <property type="evidence" value="ECO:0007669"/>
    <property type="project" value="UniProtKB-KW"/>
</dbReference>
<dbReference type="InterPro" id="IPR036704">
    <property type="entry name" value="RraA/RraA-like_sf"/>
</dbReference>
<proteinExistence type="predicted"/>
<dbReference type="Gene3D" id="3.50.30.40">
    <property type="entry name" value="Ribonuclease E inhibitor RraA/RraA-like"/>
    <property type="match status" value="1"/>
</dbReference>
<gene>
    <name evidence="3" type="ORF">Esi_0363_0005</name>
</gene>
<keyword evidence="1" id="KW-0460">Magnesium</keyword>
<dbReference type="AlphaFoldDB" id="D7FZC9"/>
<dbReference type="PANTHER" id="PTHR33254:SF4">
    <property type="entry name" value="4-HYDROXY-4-METHYL-2-OXOGLUTARATE ALDOLASE 3-RELATED"/>
    <property type="match status" value="1"/>
</dbReference>
<dbReference type="STRING" id="2880.D7FZC9"/>
<dbReference type="EMBL" id="FN649760">
    <property type="protein sequence ID" value="CBJ32746.1"/>
    <property type="molecule type" value="Genomic_DNA"/>
</dbReference>
<protein>
    <submittedName>
        <fullName evidence="3">Regulator of ribonuclease activity A, RraA</fullName>
    </submittedName>
</protein>
<feature type="region of interest" description="Disordered" evidence="2">
    <location>
        <begin position="1"/>
        <end position="42"/>
    </location>
</feature>
<dbReference type="PANTHER" id="PTHR33254">
    <property type="entry name" value="4-HYDROXY-4-METHYL-2-OXOGLUTARATE ALDOLASE 3-RELATED"/>
    <property type="match status" value="1"/>
</dbReference>
<keyword evidence="4" id="KW-1185">Reference proteome</keyword>
<keyword evidence="1" id="KW-0479">Metal-binding</keyword>
<accession>D7FZC9</accession>
<feature type="binding site" evidence="1">
    <location>
        <begin position="120"/>
        <end position="123"/>
    </location>
    <ligand>
        <name>substrate</name>
    </ligand>
</feature>
<sequence length="212" mass="23485">MSTTNLERCRLTSQQDTPIGFVSREPMEQSGEQTAPPLKGQVQDEAPATADIMDDYDGDVQVVTNSFRDYGGVSRFCGRVETVKCFENNPLVRQRLTKEDGTGKVLVVDGGGSLRRALMGDQLAAGGLQNGWREKTPAGRDHQRRRSRLSPRSASYPSVARPWAKCRRKREQGVPVEFGGLRFKAGQFVYADEDGIIVSDEPLRVPRDRSGL</sequence>
<dbReference type="Proteomes" id="UP000002630">
    <property type="component" value="Unassembled WGS sequence"/>
</dbReference>
<evidence type="ECO:0000256" key="1">
    <source>
        <dbReference type="PIRSR" id="PIRSR605493-1"/>
    </source>
</evidence>
<evidence type="ECO:0000313" key="3">
    <source>
        <dbReference type="EMBL" id="CBJ32746.1"/>
    </source>
</evidence>
<name>D7FZC9_ECTSI</name>
<dbReference type="CDD" id="cd16841">
    <property type="entry name" value="RraA_family"/>
    <property type="match status" value="1"/>
</dbReference>